<feature type="non-terminal residue" evidence="2">
    <location>
        <position position="1"/>
    </location>
</feature>
<name>X0XFT5_9ZZZZ</name>
<dbReference type="AlphaFoldDB" id="X0XFT5"/>
<sequence>LIFAFAWGFFGYEPAKGPNQTDLAKFGLQFTMSIIPFVITIIGIGIFIIMYQIDQEGALANKRKLLELGI</sequence>
<dbReference type="EMBL" id="BARS01042943">
    <property type="protein sequence ID" value="GAG34297.1"/>
    <property type="molecule type" value="Genomic_DNA"/>
</dbReference>
<evidence type="ECO:0000313" key="2">
    <source>
        <dbReference type="EMBL" id="GAG34297.1"/>
    </source>
</evidence>
<protein>
    <submittedName>
        <fullName evidence="2">Uncharacterized protein</fullName>
    </submittedName>
</protein>
<keyword evidence="1" id="KW-0812">Transmembrane</keyword>
<evidence type="ECO:0000256" key="1">
    <source>
        <dbReference type="SAM" id="Phobius"/>
    </source>
</evidence>
<feature type="transmembrane region" description="Helical" evidence="1">
    <location>
        <begin position="34"/>
        <end position="53"/>
    </location>
</feature>
<organism evidence="2">
    <name type="scientific">marine sediment metagenome</name>
    <dbReference type="NCBI Taxonomy" id="412755"/>
    <lineage>
        <taxon>unclassified sequences</taxon>
        <taxon>metagenomes</taxon>
        <taxon>ecological metagenomes</taxon>
    </lineage>
</organism>
<accession>X0XFT5</accession>
<proteinExistence type="predicted"/>
<keyword evidence="1" id="KW-0472">Membrane</keyword>
<reference evidence="2" key="1">
    <citation type="journal article" date="2014" name="Front. Microbiol.">
        <title>High frequency of phylogenetically diverse reductive dehalogenase-homologous genes in deep subseafloor sedimentary metagenomes.</title>
        <authorList>
            <person name="Kawai M."/>
            <person name="Futagami T."/>
            <person name="Toyoda A."/>
            <person name="Takaki Y."/>
            <person name="Nishi S."/>
            <person name="Hori S."/>
            <person name="Arai W."/>
            <person name="Tsubouchi T."/>
            <person name="Morono Y."/>
            <person name="Uchiyama I."/>
            <person name="Ito T."/>
            <person name="Fujiyama A."/>
            <person name="Inagaki F."/>
            <person name="Takami H."/>
        </authorList>
    </citation>
    <scope>NUCLEOTIDE SEQUENCE</scope>
    <source>
        <strain evidence="2">Expedition CK06-06</strain>
    </source>
</reference>
<gene>
    <name evidence="2" type="ORF">S01H1_65082</name>
</gene>
<comment type="caution">
    <text evidence="2">The sequence shown here is derived from an EMBL/GenBank/DDBJ whole genome shotgun (WGS) entry which is preliminary data.</text>
</comment>
<keyword evidence="1" id="KW-1133">Transmembrane helix</keyword>